<name>K0K674_SACES</name>
<accession>K0K674</accession>
<dbReference type="AlphaFoldDB" id="K0K674"/>
<feature type="compositionally biased region" description="Basic and acidic residues" evidence="1">
    <location>
        <begin position="109"/>
        <end position="123"/>
    </location>
</feature>
<reference evidence="2 3" key="1">
    <citation type="journal article" date="2012" name="BMC Genomics">
        <title>Complete genome sequence of Saccharothrix espanaensis DSM 44229T and comparison to the other completely sequenced Pseudonocardiaceae.</title>
        <authorList>
            <person name="Strobel T."/>
            <person name="Al-Dilaimi A."/>
            <person name="Blom J."/>
            <person name="Gessner A."/>
            <person name="Kalinowski J."/>
            <person name="Luzhetska M."/>
            <person name="Puhler A."/>
            <person name="Szczepanowski R."/>
            <person name="Bechthold A."/>
            <person name="Ruckert C."/>
        </authorList>
    </citation>
    <scope>NUCLEOTIDE SEQUENCE [LARGE SCALE GENOMIC DNA]</scope>
    <source>
        <strain evidence="3">ATCC 51144 / DSM 44229 / JCM 9112 / NBRC 15066 / NRRL 15764</strain>
    </source>
</reference>
<organism evidence="2 3">
    <name type="scientific">Saccharothrix espanaensis (strain ATCC 51144 / DSM 44229 / JCM 9112 / NBRC 15066 / NRRL 15764)</name>
    <dbReference type="NCBI Taxonomy" id="1179773"/>
    <lineage>
        <taxon>Bacteria</taxon>
        <taxon>Bacillati</taxon>
        <taxon>Actinomycetota</taxon>
        <taxon>Actinomycetes</taxon>
        <taxon>Pseudonocardiales</taxon>
        <taxon>Pseudonocardiaceae</taxon>
        <taxon>Saccharothrix</taxon>
    </lineage>
</organism>
<dbReference type="HOGENOM" id="CLU_1711958_0_0_11"/>
<evidence type="ECO:0000313" key="2">
    <source>
        <dbReference type="EMBL" id="CCH33037.1"/>
    </source>
</evidence>
<evidence type="ECO:0000256" key="1">
    <source>
        <dbReference type="SAM" id="MobiDB-lite"/>
    </source>
</evidence>
<protein>
    <submittedName>
        <fullName evidence="2">Uncharacterized protein</fullName>
    </submittedName>
</protein>
<dbReference type="EMBL" id="HE804045">
    <property type="protein sequence ID" value="CCH33037.1"/>
    <property type="molecule type" value="Genomic_DNA"/>
</dbReference>
<proteinExistence type="predicted"/>
<dbReference type="KEGG" id="sesp:BN6_57800"/>
<gene>
    <name evidence="2" type="ordered locus">BN6_57800</name>
</gene>
<evidence type="ECO:0000313" key="3">
    <source>
        <dbReference type="Proteomes" id="UP000006281"/>
    </source>
</evidence>
<dbReference type="STRING" id="1179773.BN6_57800"/>
<keyword evidence="3" id="KW-1185">Reference proteome</keyword>
<sequence>MVVFPTHSCARDAAEFVVGLLVLHRKQFGQHRAEQEWIEFEADRVGCGRDALDRLTETESPRAGVVGEAVEAAHQRAEDACFQFALRLFHRDRQDPPPQGTGQRRRRPGPVEHRRRGSEDLIKGRPLSEGQGGFEIIRPATEDPTGLVGERRA</sequence>
<feature type="region of interest" description="Disordered" evidence="1">
    <location>
        <begin position="92"/>
        <end position="153"/>
    </location>
</feature>
<dbReference type="Proteomes" id="UP000006281">
    <property type="component" value="Chromosome"/>
</dbReference>